<evidence type="ECO:0000256" key="1">
    <source>
        <dbReference type="SAM" id="MobiDB-lite"/>
    </source>
</evidence>
<keyword evidence="4" id="KW-1185">Reference proteome</keyword>
<feature type="compositionally biased region" description="Low complexity" evidence="1">
    <location>
        <begin position="134"/>
        <end position="143"/>
    </location>
</feature>
<reference evidence="4" key="1">
    <citation type="journal article" date="2019" name="Int. J. Syst. Evol. Microbiol.">
        <title>The Global Catalogue of Microorganisms (GCM) 10K type strain sequencing project: providing services to taxonomists for standard genome sequencing and annotation.</title>
        <authorList>
            <consortium name="The Broad Institute Genomics Platform"/>
            <consortium name="The Broad Institute Genome Sequencing Center for Infectious Disease"/>
            <person name="Wu L."/>
            <person name="Ma J."/>
        </authorList>
    </citation>
    <scope>NUCLEOTIDE SEQUENCE [LARGE SCALE GENOMIC DNA]</scope>
    <source>
        <strain evidence="4">JCM 18410</strain>
    </source>
</reference>
<comment type="caution">
    <text evidence="3">The sequence shown here is derived from an EMBL/GenBank/DDBJ whole genome shotgun (WGS) entry which is preliminary data.</text>
</comment>
<feature type="region of interest" description="Disordered" evidence="1">
    <location>
        <begin position="99"/>
        <end position="154"/>
    </location>
</feature>
<name>A0ABP9K0Z1_9ACTN</name>
<gene>
    <name evidence="3" type="ORF">GCM10023336_15460</name>
</gene>
<keyword evidence="2" id="KW-1133">Transmembrane helix</keyword>
<evidence type="ECO:0008006" key="5">
    <source>
        <dbReference type="Google" id="ProtNLM"/>
    </source>
</evidence>
<proteinExistence type="predicted"/>
<accession>A0ABP9K0Z1</accession>
<dbReference type="Proteomes" id="UP001500124">
    <property type="component" value="Unassembled WGS sequence"/>
</dbReference>
<feature type="region of interest" description="Disordered" evidence="1">
    <location>
        <begin position="1"/>
        <end position="46"/>
    </location>
</feature>
<protein>
    <recommendedName>
        <fullName evidence="5">DUF4232 domain-containing protein</fullName>
    </recommendedName>
</protein>
<feature type="transmembrane region" description="Helical" evidence="2">
    <location>
        <begin position="49"/>
        <end position="68"/>
    </location>
</feature>
<organism evidence="3 4">
    <name type="scientific">Streptomyces similanensis</name>
    <dbReference type="NCBI Taxonomy" id="1274988"/>
    <lineage>
        <taxon>Bacteria</taxon>
        <taxon>Bacillati</taxon>
        <taxon>Actinomycetota</taxon>
        <taxon>Actinomycetes</taxon>
        <taxon>Kitasatosporales</taxon>
        <taxon>Streptomycetaceae</taxon>
        <taxon>Streptomyces</taxon>
    </lineage>
</organism>
<keyword evidence="2" id="KW-0472">Membrane</keyword>
<evidence type="ECO:0000313" key="3">
    <source>
        <dbReference type="EMBL" id="GAA5048912.1"/>
    </source>
</evidence>
<evidence type="ECO:0000313" key="4">
    <source>
        <dbReference type="Proteomes" id="UP001500124"/>
    </source>
</evidence>
<dbReference type="EMBL" id="BAABKC010000019">
    <property type="protein sequence ID" value="GAA5048912.1"/>
    <property type="molecule type" value="Genomic_DNA"/>
</dbReference>
<feature type="region of interest" description="Disordered" evidence="1">
    <location>
        <begin position="228"/>
        <end position="253"/>
    </location>
</feature>
<sequence>MPRQLQHQPKPRSPRLSRPECASRPGCASRSEEHGSRSPRRGGPDPRRVRLAALAAVVVCAAVLPLAVASAGQVEGRGGRDGRDGAAGVVGARMADQADVVGGAGGSDGPGGTGRVDGVDGVAGGVGRAGGRDGSAAWSAGRSLPDGDDKMPAAPRRSPLLLGIGEATAVRCGPEVSAPDGVEAQTCVIAQGEETWARVYYRNTTGEPLDAALTLMGPGDRTVRTRCAPEGDDEPETCETPRGHTRGAPSGNAGYTAVAEFARPGGNGELLLRAGSNTAPGSGG</sequence>
<feature type="compositionally biased region" description="Basic and acidic residues" evidence="1">
    <location>
        <begin position="30"/>
        <end position="46"/>
    </location>
</feature>
<evidence type="ECO:0000256" key="2">
    <source>
        <dbReference type="SAM" id="Phobius"/>
    </source>
</evidence>
<feature type="compositionally biased region" description="Gly residues" evidence="1">
    <location>
        <begin position="102"/>
        <end position="133"/>
    </location>
</feature>
<keyword evidence="2" id="KW-0812">Transmembrane</keyword>